<dbReference type="GO" id="GO:0016020">
    <property type="term" value="C:membrane"/>
    <property type="evidence" value="ECO:0007669"/>
    <property type="project" value="UniProtKB-SubCell"/>
</dbReference>
<feature type="region of interest" description="Disordered" evidence="8">
    <location>
        <begin position="109"/>
        <end position="132"/>
    </location>
</feature>
<evidence type="ECO:0000256" key="5">
    <source>
        <dbReference type="ARBA" id="ARBA00022970"/>
    </source>
</evidence>
<evidence type="ECO:0000256" key="4">
    <source>
        <dbReference type="ARBA" id="ARBA00022692"/>
    </source>
</evidence>
<dbReference type="Proteomes" id="UP001497480">
    <property type="component" value="Unassembled WGS sequence"/>
</dbReference>
<evidence type="ECO:0000256" key="1">
    <source>
        <dbReference type="ARBA" id="ARBA00004167"/>
    </source>
</evidence>
<feature type="transmembrane region" description="Helical" evidence="9">
    <location>
        <begin position="33"/>
        <end position="55"/>
    </location>
</feature>
<evidence type="ECO:0000313" key="10">
    <source>
        <dbReference type="EMBL" id="CAL0304958.1"/>
    </source>
</evidence>
<comment type="subcellular location">
    <subcellularLocation>
        <location evidence="1">Membrane</location>
        <topology evidence="1">Single-pass membrane protein</topology>
    </subcellularLocation>
</comment>
<dbReference type="GO" id="GO:0006865">
    <property type="term" value="P:amino acid transport"/>
    <property type="evidence" value="ECO:0007669"/>
    <property type="project" value="UniProtKB-KW"/>
</dbReference>
<keyword evidence="4 9" id="KW-0812">Transmembrane</keyword>
<evidence type="ECO:0000256" key="9">
    <source>
        <dbReference type="SAM" id="Phobius"/>
    </source>
</evidence>
<comment type="similarity">
    <text evidence="2">Belongs to the GLUTAMINE DUMPER 1 (TC 9.B.60) family.</text>
</comment>
<evidence type="ECO:0000256" key="7">
    <source>
        <dbReference type="ARBA" id="ARBA00023136"/>
    </source>
</evidence>
<evidence type="ECO:0000256" key="3">
    <source>
        <dbReference type="ARBA" id="ARBA00022448"/>
    </source>
</evidence>
<proteinExistence type="inferred from homology"/>
<organism evidence="10 11">
    <name type="scientific">Lupinus luteus</name>
    <name type="common">European yellow lupine</name>
    <dbReference type="NCBI Taxonomy" id="3873"/>
    <lineage>
        <taxon>Eukaryota</taxon>
        <taxon>Viridiplantae</taxon>
        <taxon>Streptophyta</taxon>
        <taxon>Embryophyta</taxon>
        <taxon>Tracheophyta</taxon>
        <taxon>Spermatophyta</taxon>
        <taxon>Magnoliopsida</taxon>
        <taxon>eudicotyledons</taxon>
        <taxon>Gunneridae</taxon>
        <taxon>Pentapetalae</taxon>
        <taxon>rosids</taxon>
        <taxon>fabids</taxon>
        <taxon>Fabales</taxon>
        <taxon>Fabaceae</taxon>
        <taxon>Papilionoideae</taxon>
        <taxon>50 kb inversion clade</taxon>
        <taxon>genistoids sensu lato</taxon>
        <taxon>core genistoids</taxon>
        <taxon>Genisteae</taxon>
        <taxon>Lupinus</taxon>
    </lineage>
</organism>
<reference evidence="10 11" key="1">
    <citation type="submission" date="2024-03" db="EMBL/GenBank/DDBJ databases">
        <authorList>
            <person name="Martinez-Hernandez J."/>
        </authorList>
    </citation>
    <scope>NUCLEOTIDE SEQUENCE [LARGE SCALE GENOMIC DNA]</scope>
</reference>
<keyword evidence="5" id="KW-0029">Amino-acid transport</keyword>
<gene>
    <name evidence="10" type="ORF">LLUT_LOCUS6018</name>
</gene>
<dbReference type="GO" id="GO:0080143">
    <property type="term" value="P:regulation of amino acid export"/>
    <property type="evidence" value="ECO:0007669"/>
    <property type="project" value="InterPro"/>
</dbReference>
<dbReference type="PANTHER" id="PTHR33228">
    <property type="entry name" value="PROTEIN GLUTAMINE DUMPER 4-RELATED"/>
    <property type="match status" value="1"/>
</dbReference>
<accession>A0AAV1W7H9</accession>
<evidence type="ECO:0000256" key="6">
    <source>
        <dbReference type="ARBA" id="ARBA00022989"/>
    </source>
</evidence>
<evidence type="ECO:0000256" key="8">
    <source>
        <dbReference type="SAM" id="MobiDB-lite"/>
    </source>
</evidence>
<evidence type="ECO:0000313" key="11">
    <source>
        <dbReference type="Proteomes" id="UP001497480"/>
    </source>
</evidence>
<dbReference type="InterPro" id="IPR040359">
    <property type="entry name" value="GDU"/>
</dbReference>
<keyword evidence="3" id="KW-0813">Transport</keyword>
<protein>
    <submittedName>
        <fullName evidence="10">Uncharacterized protein</fullName>
    </submittedName>
</protein>
<name>A0AAV1W7H9_LUPLU</name>
<keyword evidence="7 9" id="KW-0472">Membrane</keyword>
<evidence type="ECO:0000256" key="2">
    <source>
        <dbReference type="ARBA" id="ARBA00009977"/>
    </source>
</evidence>
<keyword evidence="6 9" id="KW-1133">Transmembrane helix</keyword>
<dbReference type="AlphaFoldDB" id="A0AAV1W7H9"/>
<keyword evidence="11" id="KW-1185">Reference proteome</keyword>
<comment type="caution">
    <text evidence="10">The sequence shown here is derived from an EMBL/GenBank/DDBJ whole genome shotgun (WGS) entry which is preliminary data.</text>
</comment>
<sequence length="132" mass="14724">MAALREPMSMMMRANSPTLVHEPNSSWHSPVPYLFTGLASLLGLIAFAMLIRLAYKFWKLSESLEENEEAKEDLEAQKASPQSHEEKIFVVMAGQEKPTFLATPMCSKNSSSLGEKYNTEDNTSNKVLNLGL</sequence>
<feature type="compositionally biased region" description="Polar residues" evidence="8">
    <location>
        <begin position="120"/>
        <end position="132"/>
    </location>
</feature>
<dbReference type="EMBL" id="CAXHTB010000004">
    <property type="protein sequence ID" value="CAL0304958.1"/>
    <property type="molecule type" value="Genomic_DNA"/>
</dbReference>
<dbReference type="PANTHER" id="PTHR33228:SF77">
    <property type="entry name" value="PROTEIN GLUTAMINE DUMPER 2"/>
    <property type="match status" value="1"/>
</dbReference>